<dbReference type="EMBL" id="OBEA01000001">
    <property type="protein sequence ID" value="SNY37154.1"/>
    <property type="molecule type" value="Genomic_DNA"/>
</dbReference>
<dbReference type="InterPro" id="IPR001431">
    <property type="entry name" value="Pept_M16_Zn_BS"/>
</dbReference>
<dbReference type="OrthoDB" id="9811314at2"/>
<comment type="cofactor">
    <cofactor evidence="1">
        <name>Zn(2+)</name>
        <dbReference type="ChEBI" id="CHEBI:29105"/>
    </cofactor>
</comment>
<dbReference type="Proteomes" id="UP000231702">
    <property type="component" value="Unassembled WGS sequence"/>
</dbReference>
<evidence type="ECO:0000256" key="5">
    <source>
        <dbReference type="SAM" id="SignalP"/>
    </source>
</evidence>
<gene>
    <name evidence="8" type="ORF">CVM39_14485</name>
    <name evidence="9" type="ORF">SAMN06297129_0259</name>
</gene>
<evidence type="ECO:0000256" key="2">
    <source>
        <dbReference type="ARBA" id="ARBA00007261"/>
    </source>
</evidence>
<dbReference type="PROSITE" id="PS51257">
    <property type="entry name" value="PROKAR_LIPOPROTEIN"/>
    <property type="match status" value="1"/>
</dbReference>
<dbReference type="PANTHER" id="PTHR11851">
    <property type="entry name" value="METALLOPROTEASE"/>
    <property type="match status" value="1"/>
</dbReference>
<dbReference type="GO" id="GO:0046872">
    <property type="term" value="F:metal ion binding"/>
    <property type="evidence" value="ECO:0007669"/>
    <property type="project" value="InterPro"/>
</dbReference>
<evidence type="ECO:0000313" key="10">
    <source>
        <dbReference type="Proteomes" id="UP000231655"/>
    </source>
</evidence>
<dbReference type="Pfam" id="PF00675">
    <property type="entry name" value="Peptidase_M16"/>
    <property type="match status" value="1"/>
</dbReference>
<dbReference type="EMBL" id="PGTD01000017">
    <property type="protein sequence ID" value="PJE27778.1"/>
    <property type="molecule type" value="Genomic_DNA"/>
</dbReference>
<keyword evidence="9" id="KW-0645">Protease</keyword>
<keyword evidence="3" id="KW-0378">Hydrolase</keyword>
<dbReference type="Pfam" id="PF05193">
    <property type="entry name" value="Peptidase_M16_C"/>
    <property type="match status" value="1"/>
</dbReference>
<keyword evidence="11" id="KW-1185">Reference proteome</keyword>
<feature type="chain" id="PRO_5012267317" evidence="5">
    <location>
        <begin position="21"/>
        <end position="463"/>
    </location>
</feature>
<dbReference type="GO" id="GO:0006508">
    <property type="term" value="P:proteolysis"/>
    <property type="evidence" value="ECO:0007669"/>
    <property type="project" value="UniProtKB-KW"/>
</dbReference>
<comment type="similarity">
    <text evidence="2 4">Belongs to the peptidase M16 family.</text>
</comment>
<evidence type="ECO:0000256" key="4">
    <source>
        <dbReference type="RuleBase" id="RU004447"/>
    </source>
</evidence>
<evidence type="ECO:0000313" key="8">
    <source>
        <dbReference type="EMBL" id="PJE27778.1"/>
    </source>
</evidence>
<dbReference type="PROSITE" id="PS00143">
    <property type="entry name" value="INSULINASE"/>
    <property type="match status" value="1"/>
</dbReference>
<evidence type="ECO:0000256" key="1">
    <source>
        <dbReference type="ARBA" id="ARBA00001947"/>
    </source>
</evidence>
<name>A0A285HNB1_9RHOB</name>
<dbReference type="PANTHER" id="PTHR11851:SF49">
    <property type="entry name" value="MITOCHONDRIAL-PROCESSING PEPTIDASE SUBUNIT ALPHA"/>
    <property type="match status" value="1"/>
</dbReference>
<evidence type="ECO:0000313" key="9">
    <source>
        <dbReference type="EMBL" id="SNY37154.1"/>
    </source>
</evidence>
<dbReference type="InterPro" id="IPR011765">
    <property type="entry name" value="Pept_M16_N"/>
</dbReference>
<feature type="signal peptide" evidence="5">
    <location>
        <begin position="1"/>
        <end position="20"/>
    </location>
</feature>
<keyword evidence="5" id="KW-0732">Signal</keyword>
<dbReference type="GO" id="GO:0004222">
    <property type="term" value="F:metalloendopeptidase activity"/>
    <property type="evidence" value="ECO:0007669"/>
    <property type="project" value="InterPro"/>
</dbReference>
<reference evidence="9 10" key="1">
    <citation type="submission" date="2017-09" db="EMBL/GenBank/DDBJ databases">
        <authorList>
            <person name="Ehlers B."/>
            <person name="Leendertz F.H."/>
        </authorList>
    </citation>
    <scope>NUCLEOTIDE SEQUENCE [LARGE SCALE GENOMIC DNA]</scope>
    <source>
        <strain evidence="9 10">CGMCC 1.12662</strain>
    </source>
</reference>
<organism evidence="9 10">
    <name type="scientific">Pseudooceanicola antarcticus</name>
    <dbReference type="NCBI Taxonomy" id="1247613"/>
    <lineage>
        <taxon>Bacteria</taxon>
        <taxon>Pseudomonadati</taxon>
        <taxon>Pseudomonadota</taxon>
        <taxon>Alphaproteobacteria</taxon>
        <taxon>Rhodobacterales</taxon>
        <taxon>Paracoccaceae</taxon>
        <taxon>Pseudooceanicola</taxon>
    </lineage>
</organism>
<evidence type="ECO:0000313" key="11">
    <source>
        <dbReference type="Proteomes" id="UP000231702"/>
    </source>
</evidence>
<evidence type="ECO:0000259" key="7">
    <source>
        <dbReference type="Pfam" id="PF05193"/>
    </source>
</evidence>
<dbReference type="AlphaFoldDB" id="A0A285HNB1"/>
<dbReference type="Gene3D" id="3.30.830.10">
    <property type="entry name" value="Metalloenzyme, LuxS/M16 peptidase-like"/>
    <property type="match status" value="2"/>
</dbReference>
<dbReference type="Proteomes" id="UP000231655">
    <property type="component" value="Unassembled WGS sequence"/>
</dbReference>
<proteinExistence type="inferred from homology"/>
<keyword evidence="3" id="KW-0482">Metalloprotease</keyword>
<sequence>MLRSFAAGALTLALTLSCLATRTAAQGATDQVTDFTLDNGMQVVVVEDHRAPVVVHMVWYRAGAADEEPGVSGIAHFLEHLMFKATDNMASGELSATVAANGGTDNAFTSQDQTAYHQRVAADRLELMMRMEADRMQNLALTEDDIATERDVILEERSQRTDSQPGALFNEQMRATQYLNHPYGIPVIGWRHEMEQLGLAEANAWYDRYYAPNNAILIVAGDVEPEQVKILAETYYGVIPPNLDLPDERIRPAEPPQIAERRVVFRDARVAQPYVNRTYLAPERDAGAQREAAALVMLAQLLGGGTTSYLYEHLVLEQEAAVYAAAYYSPTSLDDSTFGVYIVPKPGTDLEQAEADLDAAIAGFLEEGIDEEALERIRMQIRAQDIYERDDVASMGRMYGRALTSGLTIQDVQDWPQILQEVTPEEIMQAAREVLDRSQAVTGWLMPDPAPAAADETAGEVSQ</sequence>
<evidence type="ECO:0000256" key="3">
    <source>
        <dbReference type="ARBA" id="ARBA00023049"/>
    </source>
</evidence>
<accession>A0A285HNB1</accession>
<protein>
    <submittedName>
        <fullName evidence="8">Insulinase family protein</fullName>
    </submittedName>
    <submittedName>
        <fullName evidence="9">Zinc protease</fullName>
    </submittedName>
</protein>
<dbReference type="SUPFAM" id="SSF63411">
    <property type="entry name" value="LuxS/MPP-like metallohydrolase"/>
    <property type="match status" value="2"/>
</dbReference>
<evidence type="ECO:0000259" key="6">
    <source>
        <dbReference type="Pfam" id="PF00675"/>
    </source>
</evidence>
<feature type="domain" description="Peptidase M16 C-terminal" evidence="7">
    <location>
        <begin position="200"/>
        <end position="380"/>
    </location>
</feature>
<dbReference type="InterPro" id="IPR007863">
    <property type="entry name" value="Peptidase_M16_C"/>
</dbReference>
<feature type="domain" description="Peptidase M16 N-terminal" evidence="6">
    <location>
        <begin position="43"/>
        <end position="188"/>
    </location>
</feature>
<dbReference type="RefSeq" id="WP_097144062.1">
    <property type="nucleotide sequence ID" value="NZ_OBEA01000001.1"/>
</dbReference>
<dbReference type="InterPro" id="IPR011249">
    <property type="entry name" value="Metalloenz_LuxS/M16"/>
</dbReference>
<dbReference type="InterPro" id="IPR050361">
    <property type="entry name" value="MPP/UQCRC_Complex"/>
</dbReference>
<reference evidence="8 11" key="2">
    <citation type="journal article" date="2018" name="Int. J. Syst. Evol. Microbiol.">
        <title>Pseudooceanicola lipolyticus sp. nov., a marine alphaproteobacterium, reclassification of Oceanicola flagellatus as Pseudooceanicola flagellatus comb. nov. and emended description of the genus Pseudooceanicola.</title>
        <authorList>
            <person name="Huang M.-M."/>
            <person name="Guo L.-L."/>
            <person name="Wu Y.-H."/>
            <person name="Lai Q.-L."/>
            <person name="Shao Z.-Z."/>
            <person name="Wang C.-S."/>
            <person name="Wu M."/>
            <person name="Xu X.-W."/>
        </authorList>
    </citation>
    <scope>NUCLEOTIDE SEQUENCE [LARGE SCALE GENOMIC DNA]</scope>
    <source>
        <strain evidence="8 11">Ar-45</strain>
    </source>
</reference>